<dbReference type="InterPro" id="IPR050490">
    <property type="entry name" value="Bact_solute-bd_prot1"/>
</dbReference>
<gene>
    <name evidence="8" type="ordered locus">SpiGrapes_1762</name>
</gene>
<evidence type="ECO:0000256" key="3">
    <source>
        <dbReference type="ARBA" id="ARBA00022448"/>
    </source>
</evidence>
<dbReference type="PANTHER" id="PTHR43649">
    <property type="entry name" value="ARABINOSE-BINDING PROTEIN-RELATED"/>
    <property type="match status" value="1"/>
</dbReference>
<dbReference type="OrthoDB" id="9798191at2"/>
<evidence type="ECO:0000256" key="4">
    <source>
        <dbReference type="ARBA" id="ARBA00022729"/>
    </source>
</evidence>
<dbReference type="STRING" id="158190.SpiGrapes_1762"/>
<comment type="function">
    <text evidence="5">Part of a binding-protein-dependent transport system for a sugar.</text>
</comment>
<comment type="similarity">
    <text evidence="2">Belongs to the bacterial solute-binding protein 1 family.</text>
</comment>
<organism evidence="8 9">
    <name type="scientific">Sphaerochaeta pleomorpha (strain ATCC BAA-1885 / DSM 22778 / Grapes)</name>
    <dbReference type="NCBI Taxonomy" id="158190"/>
    <lineage>
        <taxon>Bacteria</taxon>
        <taxon>Pseudomonadati</taxon>
        <taxon>Spirochaetota</taxon>
        <taxon>Spirochaetia</taxon>
        <taxon>Spirochaetales</taxon>
        <taxon>Sphaerochaetaceae</taxon>
        <taxon>Sphaerochaeta</taxon>
    </lineage>
</organism>
<evidence type="ECO:0000256" key="2">
    <source>
        <dbReference type="ARBA" id="ARBA00008520"/>
    </source>
</evidence>
<dbReference type="HOGENOM" id="CLU_031285_15_1_12"/>
<dbReference type="KEGG" id="sgp:SpiGrapes_1762"/>
<reference evidence="8 9" key="1">
    <citation type="submission" date="2011-11" db="EMBL/GenBank/DDBJ databases">
        <title>Complete sequence of Spirochaeta sp. grapes.</title>
        <authorList>
            <consortium name="US DOE Joint Genome Institute"/>
            <person name="Lucas S."/>
            <person name="Han J."/>
            <person name="Lapidus A."/>
            <person name="Cheng J.-F."/>
            <person name="Goodwin L."/>
            <person name="Pitluck S."/>
            <person name="Peters L."/>
            <person name="Ovchinnikova G."/>
            <person name="Munk A.C."/>
            <person name="Detter J.C."/>
            <person name="Han C."/>
            <person name="Tapia R."/>
            <person name="Land M."/>
            <person name="Hauser L."/>
            <person name="Kyrpides N."/>
            <person name="Ivanova N."/>
            <person name="Pagani I."/>
            <person name="Ritalahtilisa K."/>
            <person name="Loeffler F."/>
            <person name="Woyke T."/>
        </authorList>
    </citation>
    <scope>NUCLEOTIDE SEQUENCE [LARGE SCALE GENOMIC DNA]</scope>
    <source>
        <strain evidence="9">ATCC BAA-1885 / DSM 22778 / Grapes</strain>
    </source>
</reference>
<dbReference type="InterPro" id="IPR006059">
    <property type="entry name" value="SBP"/>
</dbReference>
<dbReference type="SUPFAM" id="SSF53850">
    <property type="entry name" value="Periplasmic binding protein-like II"/>
    <property type="match status" value="1"/>
</dbReference>
<dbReference type="eggNOG" id="COG1653">
    <property type="taxonomic scope" value="Bacteria"/>
</dbReference>
<dbReference type="RefSeq" id="WP_014270402.1">
    <property type="nucleotide sequence ID" value="NC_016633.1"/>
</dbReference>
<feature type="signal peptide" evidence="7">
    <location>
        <begin position="1"/>
        <end position="25"/>
    </location>
</feature>
<protein>
    <recommendedName>
        <fullName evidence="6">Probable sugar-binding periplasmic protein</fullName>
    </recommendedName>
</protein>
<sequence length="438" mass="48038">MKKLHVWLCLSVILSLCMVPLTAQAQTEQAMAAKPMVEQVVLNQNVPKGDLEIFSWWAGDEGPALEALIKVFERKYPNIKLTNATVTGGSGVNAKAVLKTRMLGGDPPGSFQVHAGQELIGTWVSANRILDLTPLFEQEGWMEVFPKDLLKFLSTEDGIWSVPVNIHRSNVLWFMPGRLKAWGIEAPKTWDEFLKIAPAIKAKGVVPLSLAQTWTANQLWECVALGVLGADDYDALWRGEISWVDPKIVHVWEVFGMILQYTNTDAASLSWQQATDMVVKGQAAFNLMGDWAAGYMSTTLSLKPMIDYGWVASPGTNGVFMFLADSFGSPKGTKNPDATLAWLKVCGSKEGSDAFNPLKGSISARKDSDLNLYNTYSKSAAKDYQTNRIVGSLAHGVVANEGFMNDFSTVMEMYLNSKDAKQAANACQAIAIQNRMGK</sequence>
<dbReference type="Gene3D" id="3.40.190.10">
    <property type="entry name" value="Periplasmic binding protein-like II"/>
    <property type="match status" value="2"/>
</dbReference>
<accession>G8QXJ6</accession>
<dbReference type="PANTHER" id="PTHR43649:SF28">
    <property type="entry name" value="BINDING PROTEIN COMPONENT OF ABC SUGAR TRANSPORTER-RELATED"/>
    <property type="match status" value="1"/>
</dbReference>
<evidence type="ECO:0000256" key="5">
    <source>
        <dbReference type="ARBA" id="ARBA00049629"/>
    </source>
</evidence>
<keyword evidence="3" id="KW-0813">Transport</keyword>
<keyword evidence="4 7" id="KW-0732">Signal</keyword>
<evidence type="ECO:0000313" key="8">
    <source>
        <dbReference type="EMBL" id="AEV29559.1"/>
    </source>
</evidence>
<proteinExistence type="inferred from homology"/>
<keyword evidence="8" id="KW-0762">Sugar transport</keyword>
<evidence type="ECO:0000256" key="6">
    <source>
        <dbReference type="ARBA" id="ARBA00049753"/>
    </source>
</evidence>
<keyword evidence="9" id="KW-1185">Reference proteome</keyword>
<dbReference type="EMBL" id="CP003155">
    <property type="protein sequence ID" value="AEV29559.1"/>
    <property type="molecule type" value="Genomic_DNA"/>
</dbReference>
<evidence type="ECO:0000256" key="1">
    <source>
        <dbReference type="ARBA" id="ARBA00004418"/>
    </source>
</evidence>
<evidence type="ECO:0000313" key="9">
    <source>
        <dbReference type="Proteomes" id="UP000005632"/>
    </source>
</evidence>
<evidence type="ECO:0000256" key="7">
    <source>
        <dbReference type="SAM" id="SignalP"/>
    </source>
</evidence>
<comment type="subcellular location">
    <subcellularLocation>
        <location evidence="1">Periplasm</location>
    </subcellularLocation>
</comment>
<name>G8QXJ6_SPHPG</name>
<dbReference type="Proteomes" id="UP000005632">
    <property type="component" value="Chromosome"/>
</dbReference>
<feature type="chain" id="PRO_5003515310" description="Probable sugar-binding periplasmic protein" evidence="7">
    <location>
        <begin position="26"/>
        <end position="438"/>
    </location>
</feature>
<dbReference type="Pfam" id="PF01547">
    <property type="entry name" value="SBP_bac_1"/>
    <property type="match status" value="1"/>
</dbReference>
<dbReference type="AlphaFoldDB" id="G8QXJ6"/>
<dbReference type="GO" id="GO:0042597">
    <property type="term" value="C:periplasmic space"/>
    <property type="evidence" value="ECO:0007669"/>
    <property type="project" value="UniProtKB-SubCell"/>
</dbReference>